<dbReference type="AlphaFoldDB" id="A0AA39X820"/>
<comment type="caution">
    <text evidence="2">The sequence shown here is derived from an EMBL/GenBank/DDBJ whole genome shotgun (WGS) entry which is preliminary data.</text>
</comment>
<feature type="region of interest" description="Disordered" evidence="1">
    <location>
        <begin position="179"/>
        <end position="216"/>
    </location>
</feature>
<protein>
    <submittedName>
        <fullName evidence="2">Uncharacterized protein</fullName>
    </submittedName>
</protein>
<dbReference type="Proteomes" id="UP001174934">
    <property type="component" value="Unassembled WGS sequence"/>
</dbReference>
<keyword evidence="3" id="KW-1185">Reference proteome</keyword>
<evidence type="ECO:0000256" key="1">
    <source>
        <dbReference type="SAM" id="MobiDB-lite"/>
    </source>
</evidence>
<evidence type="ECO:0000313" key="2">
    <source>
        <dbReference type="EMBL" id="KAK0629041.1"/>
    </source>
</evidence>
<name>A0AA39X820_9PEZI</name>
<gene>
    <name evidence="2" type="ORF">B0T17DRAFT_505643</name>
</gene>
<feature type="compositionally biased region" description="Basic and acidic residues" evidence="1">
    <location>
        <begin position="182"/>
        <end position="192"/>
    </location>
</feature>
<feature type="region of interest" description="Disordered" evidence="1">
    <location>
        <begin position="134"/>
        <end position="153"/>
    </location>
</feature>
<proteinExistence type="predicted"/>
<evidence type="ECO:0000313" key="3">
    <source>
        <dbReference type="Proteomes" id="UP001174934"/>
    </source>
</evidence>
<reference evidence="2" key="1">
    <citation type="submission" date="2023-06" db="EMBL/GenBank/DDBJ databases">
        <title>Genome-scale phylogeny and comparative genomics of the fungal order Sordariales.</title>
        <authorList>
            <consortium name="Lawrence Berkeley National Laboratory"/>
            <person name="Hensen N."/>
            <person name="Bonometti L."/>
            <person name="Westerberg I."/>
            <person name="Brannstrom I.O."/>
            <person name="Guillou S."/>
            <person name="Cros-Aarteil S."/>
            <person name="Calhoun S."/>
            <person name="Haridas S."/>
            <person name="Kuo A."/>
            <person name="Mondo S."/>
            <person name="Pangilinan J."/>
            <person name="Riley R."/>
            <person name="LaButti K."/>
            <person name="Andreopoulos B."/>
            <person name="Lipzen A."/>
            <person name="Chen C."/>
            <person name="Yanf M."/>
            <person name="Daum C."/>
            <person name="Ng V."/>
            <person name="Clum A."/>
            <person name="Steindorff A."/>
            <person name="Ohm R."/>
            <person name="Martin F."/>
            <person name="Silar P."/>
            <person name="Natvig D."/>
            <person name="Lalanne C."/>
            <person name="Gautier V."/>
            <person name="Ament-velasquez S.L."/>
            <person name="Kruys A."/>
            <person name="Hutchinson M.I."/>
            <person name="Powell A.J."/>
            <person name="Barry K."/>
            <person name="Miller A.N."/>
            <person name="Grigoriev I.V."/>
            <person name="Debuchy R."/>
            <person name="Gladieux P."/>
            <person name="Thoren M.H."/>
            <person name="Johannesson H."/>
        </authorList>
    </citation>
    <scope>NUCLEOTIDE SEQUENCE</scope>
    <source>
        <strain evidence="2">SMH3391-2</strain>
    </source>
</reference>
<organism evidence="2 3">
    <name type="scientific">Bombardia bombarda</name>
    <dbReference type="NCBI Taxonomy" id="252184"/>
    <lineage>
        <taxon>Eukaryota</taxon>
        <taxon>Fungi</taxon>
        <taxon>Dikarya</taxon>
        <taxon>Ascomycota</taxon>
        <taxon>Pezizomycotina</taxon>
        <taxon>Sordariomycetes</taxon>
        <taxon>Sordariomycetidae</taxon>
        <taxon>Sordariales</taxon>
        <taxon>Lasiosphaeriaceae</taxon>
        <taxon>Bombardia</taxon>
    </lineage>
</organism>
<accession>A0AA39X820</accession>
<feature type="compositionally biased region" description="Basic and acidic residues" evidence="1">
    <location>
        <begin position="144"/>
        <end position="153"/>
    </location>
</feature>
<dbReference type="EMBL" id="JAULSR010000002">
    <property type="protein sequence ID" value="KAK0629041.1"/>
    <property type="molecule type" value="Genomic_DNA"/>
</dbReference>
<sequence>MSAKCEVFEASFIIGRCSASIAAFGKVVVSIIRIEQQKKGELMSVISSPVTCYWLTIQAIVSEEGWKQANEDVQMAQAAHAIQHSTEHAMSPMTKRRRPPEPKPPMVGIILDLPCAVEKSRPVRKALTDSDCIGGYRRNSLEPPGERRGEKDNKLGTEVVGCYTWWTDAVYASTSRIQVGDATRRDVTRREAIGSSSKTPLDDTRVEPKCINSAES</sequence>